<feature type="compositionally biased region" description="Pro residues" evidence="1">
    <location>
        <begin position="37"/>
        <end position="47"/>
    </location>
</feature>
<dbReference type="EMBL" id="CM029049">
    <property type="protein sequence ID" value="KAG2573156.1"/>
    <property type="molecule type" value="Genomic_DNA"/>
</dbReference>
<protein>
    <submittedName>
        <fullName evidence="2">Uncharacterized protein</fullName>
    </submittedName>
</protein>
<sequence>MHRSAASQAAAVPPTRRRSARPPPCSSPLRRPLLPGADPPSPTPCSPPLRSLADLGGGARALRPGPQRISAPAFKLSGSLASSSVDLIGSGRALRPGARRTLAVQLGTAWQRPRLPPPSSAPPLQEPPRRPCRKLVPALLRPRPPPPLLSSASRRRTASVRPLFSTAWRQRAASVHPLLYIFESLYSYVSLGSALHIRLPRNLQERRRQHDPHPLSGFDNRLSSIANDHLFPSPDVPSCSGSGSASGPLSARSPPPPPSTLRTGSSSSGTPPWRRSSSWPLEDDVLQYLVAVEAGGLCVGIAM</sequence>
<evidence type="ECO:0000313" key="2">
    <source>
        <dbReference type="EMBL" id="KAG2573156.1"/>
    </source>
</evidence>
<keyword evidence="3" id="KW-1185">Reference proteome</keyword>
<feature type="region of interest" description="Disordered" evidence="1">
    <location>
        <begin position="108"/>
        <end position="156"/>
    </location>
</feature>
<organism evidence="2 3">
    <name type="scientific">Panicum virgatum</name>
    <name type="common">Blackwell switchgrass</name>
    <dbReference type="NCBI Taxonomy" id="38727"/>
    <lineage>
        <taxon>Eukaryota</taxon>
        <taxon>Viridiplantae</taxon>
        <taxon>Streptophyta</taxon>
        <taxon>Embryophyta</taxon>
        <taxon>Tracheophyta</taxon>
        <taxon>Spermatophyta</taxon>
        <taxon>Magnoliopsida</taxon>
        <taxon>Liliopsida</taxon>
        <taxon>Poales</taxon>
        <taxon>Poaceae</taxon>
        <taxon>PACMAD clade</taxon>
        <taxon>Panicoideae</taxon>
        <taxon>Panicodae</taxon>
        <taxon>Paniceae</taxon>
        <taxon>Panicinae</taxon>
        <taxon>Panicum</taxon>
        <taxon>Panicum sect. Hiantes</taxon>
    </lineage>
</organism>
<dbReference type="PRINTS" id="PR01217">
    <property type="entry name" value="PRICHEXTENSN"/>
</dbReference>
<evidence type="ECO:0000256" key="1">
    <source>
        <dbReference type="SAM" id="MobiDB-lite"/>
    </source>
</evidence>
<feature type="compositionally biased region" description="Pro residues" evidence="1">
    <location>
        <begin position="114"/>
        <end position="126"/>
    </location>
</feature>
<feature type="compositionally biased region" description="Low complexity" evidence="1">
    <location>
        <begin position="260"/>
        <end position="277"/>
    </location>
</feature>
<evidence type="ECO:0000313" key="3">
    <source>
        <dbReference type="Proteomes" id="UP000823388"/>
    </source>
</evidence>
<accession>A0A8T0QNL5</accession>
<gene>
    <name evidence="2" type="ORF">PVAP13_7KG230455</name>
</gene>
<dbReference type="AlphaFoldDB" id="A0A8T0QNL5"/>
<feature type="region of interest" description="Disordered" evidence="1">
    <location>
        <begin position="236"/>
        <end position="277"/>
    </location>
</feature>
<name>A0A8T0QNL5_PANVG</name>
<feature type="compositionally biased region" description="Low complexity" evidence="1">
    <location>
        <begin position="237"/>
        <end position="252"/>
    </location>
</feature>
<feature type="compositionally biased region" description="Low complexity" evidence="1">
    <location>
        <begin position="27"/>
        <end position="36"/>
    </location>
</feature>
<proteinExistence type="predicted"/>
<comment type="caution">
    <text evidence="2">The sequence shown here is derived from an EMBL/GenBank/DDBJ whole genome shotgun (WGS) entry which is preliminary data.</text>
</comment>
<feature type="region of interest" description="Disordered" evidence="1">
    <location>
        <begin position="1"/>
        <end position="66"/>
    </location>
</feature>
<dbReference type="Proteomes" id="UP000823388">
    <property type="component" value="Chromosome 7K"/>
</dbReference>
<reference evidence="2" key="1">
    <citation type="submission" date="2020-05" db="EMBL/GenBank/DDBJ databases">
        <title>WGS assembly of Panicum virgatum.</title>
        <authorList>
            <person name="Lovell J.T."/>
            <person name="Jenkins J."/>
            <person name="Shu S."/>
            <person name="Juenger T.E."/>
            <person name="Schmutz J."/>
        </authorList>
    </citation>
    <scope>NUCLEOTIDE SEQUENCE</scope>
    <source>
        <strain evidence="2">AP13</strain>
    </source>
</reference>